<dbReference type="Gene3D" id="3.30.565.10">
    <property type="entry name" value="Histidine kinase-like ATPase, C-terminal domain"/>
    <property type="match status" value="1"/>
</dbReference>
<name>A0AAX3EFV1_PAEUR</name>
<evidence type="ECO:0000313" key="12">
    <source>
        <dbReference type="EMBL" id="UYV96052.1"/>
    </source>
</evidence>
<evidence type="ECO:0000256" key="4">
    <source>
        <dbReference type="ARBA" id="ARBA00022679"/>
    </source>
</evidence>
<evidence type="ECO:0000256" key="9">
    <source>
        <dbReference type="SAM" id="Phobius"/>
    </source>
</evidence>
<evidence type="ECO:0000256" key="6">
    <source>
        <dbReference type="ARBA" id="ARBA00022777"/>
    </source>
</evidence>
<reference evidence="12" key="1">
    <citation type="submission" date="2022-07" db="EMBL/GenBank/DDBJ databases">
        <authorList>
            <person name="Wu T."/>
        </authorList>
    </citation>
    <scope>NUCLEOTIDE SEQUENCE</scope>
    <source>
        <strain evidence="12">SD-1</strain>
    </source>
</reference>
<keyword evidence="8" id="KW-0902">Two-component regulatory system</keyword>
<proteinExistence type="predicted"/>
<dbReference type="InterPro" id="IPR011712">
    <property type="entry name" value="Sig_transdc_His_kin_sub3_dim/P"/>
</dbReference>
<evidence type="ECO:0000256" key="3">
    <source>
        <dbReference type="ARBA" id="ARBA00022553"/>
    </source>
</evidence>
<keyword evidence="9" id="KW-0472">Membrane</keyword>
<feature type="transmembrane region" description="Helical" evidence="9">
    <location>
        <begin position="136"/>
        <end position="153"/>
    </location>
</feature>
<keyword evidence="3" id="KW-0597">Phosphoprotein</keyword>
<evidence type="ECO:0000256" key="8">
    <source>
        <dbReference type="ARBA" id="ARBA00023012"/>
    </source>
</evidence>
<evidence type="ECO:0000256" key="1">
    <source>
        <dbReference type="ARBA" id="ARBA00000085"/>
    </source>
</evidence>
<evidence type="ECO:0000256" key="5">
    <source>
        <dbReference type="ARBA" id="ARBA00022741"/>
    </source>
</evidence>
<keyword evidence="13" id="KW-1185">Reference proteome</keyword>
<keyword evidence="6 12" id="KW-0418">Kinase</keyword>
<protein>
    <recommendedName>
        <fullName evidence="2">histidine kinase</fullName>
        <ecNumber evidence="2">2.7.13.3</ecNumber>
    </recommendedName>
</protein>
<keyword evidence="7" id="KW-0067">ATP-binding</keyword>
<evidence type="ECO:0000259" key="10">
    <source>
        <dbReference type="Pfam" id="PF02518"/>
    </source>
</evidence>
<dbReference type="PANTHER" id="PTHR24421">
    <property type="entry name" value="NITRATE/NITRITE SENSOR PROTEIN NARX-RELATED"/>
    <property type="match status" value="1"/>
</dbReference>
<comment type="catalytic activity">
    <reaction evidence="1">
        <text>ATP + protein L-histidine = ADP + protein N-phospho-L-histidine.</text>
        <dbReference type="EC" id="2.7.13.3"/>
    </reaction>
</comment>
<dbReference type="GO" id="GO:0016020">
    <property type="term" value="C:membrane"/>
    <property type="evidence" value="ECO:0007669"/>
    <property type="project" value="InterPro"/>
</dbReference>
<dbReference type="PANTHER" id="PTHR24421:SF10">
    <property type="entry name" value="NITRATE_NITRITE SENSOR PROTEIN NARQ"/>
    <property type="match status" value="1"/>
</dbReference>
<keyword evidence="4" id="KW-0808">Transferase</keyword>
<feature type="transmembrane region" description="Helical" evidence="9">
    <location>
        <begin position="56"/>
        <end position="74"/>
    </location>
</feature>
<evidence type="ECO:0000259" key="11">
    <source>
        <dbReference type="Pfam" id="PF07730"/>
    </source>
</evidence>
<evidence type="ECO:0000256" key="2">
    <source>
        <dbReference type="ARBA" id="ARBA00012438"/>
    </source>
</evidence>
<keyword evidence="5" id="KW-0547">Nucleotide-binding</keyword>
<dbReference type="Pfam" id="PF02518">
    <property type="entry name" value="HATPase_c"/>
    <property type="match status" value="1"/>
</dbReference>
<feature type="transmembrane region" description="Helical" evidence="9">
    <location>
        <begin position="81"/>
        <end position="100"/>
    </location>
</feature>
<organism evidence="12 13">
    <name type="scientific">Paenarthrobacter ureafaciens</name>
    <dbReference type="NCBI Taxonomy" id="37931"/>
    <lineage>
        <taxon>Bacteria</taxon>
        <taxon>Bacillati</taxon>
        <taxon>Actinomycetota</taxon>
        <taxon>Actinomycetes</taxon>
        <taxon>Micrococcales</taxon>
        <taxon>Micrococcaceae</taxon>
        <taxon>Paenarthrobacter</taxon>
    </lineage>
</organism>
<gene>
    <name evidence="12" type="ORF">NL394_13270</name>
</gene>
<accession>A0AAX3EFV1</accession>
<evidence type="ECO:0000313" key="13">
    <source>
        <dbReference type="Proteomes" id="UP001163293"/>
    </source>
</evidence>
<keyword evidence="9" id="KW-0812">Transmembrane</keyword>
<feature type="domain" description="Signal transduction histidine kinase subgroup 3 dimerisation and phosphoacceptor" evidence="11">
    <location>
        <begin position="206"/>
        <end position="270"/>
    </location>
</feature>
<keyword evidence="9" id="KW-1133">Transmembrane helix</keyword>
<feature type="transmembrane region" description="Helical" evidence="9">
    <location>
        <begin position="112"/>
        <end position="129"/>
    </location>
</feature>
<dbReference type="SUPFAM" id="SSF55874">
    <property type="entry name" value="ATPase domain of HSP90 chaperone/DNA topoisomerase II/histidine kinase"/>
    <property type="match status" value="1"/>
</dbReference>
<dbReference type="EMBL" id="CP101185">
    <property type="protein sequence ID" value="UYV96052.1"/>
    <property type="molecule type" value="Genomic_DNA"/>
</dbReference>
<dbReference type="CDD" id="cd16917">
    <property type="entry name" value="HATPase_UhpB-NarQ-NarX-like"/>
    <property type="match status" value="1"/>
</dbReference>
<dbReference type="GO" id="GO:0005524">
    <property type="term" value="F:ATP binding"/>
    <property type="evidence" value="ECO:0007669"/>
    <property type="project" value="UniProtKB-KW"/>
</dbReference>
<dbReference type="Proteomes" id="UP001163293">
    <property type="component" value="Chromosome"/>
</dbReference>
<dbReference type="EC" id="2.7.13.3" evidence="2"/>
<evidence type="ECO:0000256" key="7">
    <source>
        <dbReference type="ARBA" id="ARBA00022840"/>
    </source>
</evidence>
<dbReference type="AlphaFoldDB" id="A0AAX3EFV1"/>
<feature type="transmembrane region" description="Helical" evidence="9">
    <location>
        <begin position="165"/>
        <end position="183"/>
    </location>
</feature>
<dbReference type="InterPro" id="IPR036890">
    <property type="entry name" value="HATPase_C_sf"/>
</dbReference>
<dbReference type="GO" id="GO:0000155">
    <property type="term" value="F:phosphorelay sensor kinase activity"/>
    <property type="evidence" value="ECO:0007669"/>
    <property type="project" value="InterPro"/>
</dbReference>
<dbReference type="RefSeq" id="WP_168529718.1">
    <property type="nucleotide sequence ID" value="NZ_CP043010.1"/>
</dbReference>
<feature type="domain" description="Histidine kinase/HSP90-like ATPase" evidence="10">
    <location>
        <begin position="317"/>
        <end position="402"/>
    </location>
</feature>
<dbReference type="InterPro" id="IPR003594">
    <property type="entry name" value="HATPase_dom"/>
</dbReference>
<dbReference type="Pfam" id="PF07730">
    <property type="entry name" value="HisKA_3"/>
    <property type="match status" value="1"/>
</dbReference>
<dbReference type="GO" id="GO:0046983">
    <property type="term" value="F:protein dimerization activity"/>
    <property type="evidence" value="ECO:0007669"/>
    <property type="project" value="InterPro"/>
</dbReference>
<sequence>MSHSPKPTVAPRPAPGYAPWRTVLMAPTRSDILTTAAAIGFDLVGMWLNWAGSFMPQEPLAVGLYFLIGLPLLAWRHMAPLMVFAFVWVHQLLAVPIFAPEIFAAGIQATDVSVPAPMSGVLVAIAALASDKPLRISIPAAIAVLIPFVIAYARDGLVGWEPGGIFTMMVILASAWFIGWLLGRNRRRIRYLQQLQEDAAEAVFEERAQIAAELHDIVSHAVTVMTLHAAGASRIIDQDPRRAEEALEVIERVGSQTMDELRRLLELMRANGSGVEGLHSLHDLESLVSPVRSAGIDVQVSSSGDPRPLDPSVGHAAFRVVQEALTNVTKHVGTNTKATVRLHWTKDRLHVEVLDYGGESPKANKASGYGLLGLHERVALVGGRLSYGPEGHGFAVRAELPTAAQASAHLGTNID</sequence>
<dbReference type="InterPro" id="IPR050482">
    <property type="entry name" value="Sensor_HK_TwoCompSys"/>
</dbReference>
<dbReference type="Gene3D" id="1.20.5.1930">
    <property type="match status" value="1"/>
</dbReference>